<feature type="region of interest" description="Disordered" evidence="1">
    <location>
        <begin position="28"/>
        <end position="70"/>
    </location>
</feature>
<organism evidence="3 4">
    <name type="scientific">Mycolicibacterium anyangense</name>
    <dbReference type="NCBI Taxonomy" id="1431246"/>
    <lineage>
        <taxon>Bacteria</taxon>
        <taxon>Bacillati</taxon>
        <taxon>Actinomycetota</taxon>
        <taxon>Actinomycetes</taxon>
        <taxon>Mycobacteriales</taxon>
        <taxon>Mycobacteriaceae</taxon>
        <taxon>Mycolicibacterium</taxon>
    </lineage>
</organism>
<dbReference type="EMBL" id="AP022620">
    <property type="protein sequence ID" value="BBZ77404.1"/>
    <property type="molecule type" value="Genomic_DNA"/>
</dbReference>
<feature type="chain" id="PRO_5039326808" evidence="2">
    <location>
        <begin position="28"/>
        <end position="147"/>
    </location>
</feature>
<dbReference type="KEGG" id="many:MANY_27410"/>
<dbReference type="RefSeq" id="WP_163804726.1">
    <property type="nucleotide sequence ID" value="NZ_AP022620.1"/>
</dbReference>
<evidence type="ECO:0000256" key="2">
    <source>
        <dbReference type="SAM" id="SignalP"/>
    </source>
</evidence>
<keyword evidence="2" id="KW-0732">Signal</keyword>
<dbReference type="AlphaFoldDB" id="A0A6N4WBG0"/>
<dbReference type="InterPro" id="IPR020377">
    <property type="entry name" value="Uncharacterised_LpqV"/>
</dbReference>
<accession>A0A6N4WBG0</accession>
<dbReference type="Proteomes" id="UP000467249">
    <property type="component" value="Chromosome"/>
</dbReference>
<reference evidence="3 4" key="1">
    <citation type="journal article" date="2019" name="Emerg. Microbes Infect.">
        <title>Comprehensive subspecies identification of 175 nontuberculous mycobacteria species based on 7547 genomic profiles.</title>
        <authorList>
            <person name="Matsumoto Y."/>
            <person name="Kinjo T."/>
            <person name="Motooka D."/>
            <person name="Nabeya D."/>
            <person name="Jung N."/>
            <person name="Uechi K."/>
            <person name="Horii T."/>
            <person name="Iida T."/>
            <person name="Fujita J."/>
            <person name="Nakamura S."/>
        </authorList>
    </citation>
    <scope>NUCLEOTIDE SEQUENCE [LARGE SCALE GENOMIC DNA]</scope>
    <source>
        <strain evidence="3 4">JCM 30275</strain>
    </source>
</reference>
<sequence length="147" mass="14950">MRRDRCRSLTAATTIVAALTAALMACSSGGGGNATSKAPAPASPAEPTAQEGAPTEPIGVSPDGVTTKVDVPAESTEEQYAQACMATKAWMESRGGDPTTLVEAALKELQSSAKPSPQTFNKTWTELSTPQQAAVIIAVRAASQGGC</sequence>
<proteinExistence type="predicted"/>
<gene>
    <name evidence="3" type="ORF">MANY_27410</name>
</gene>
<dbReference type="PROSITE" id="PS51257">
    <property type="entry name" value="PROKAR_LIPOPROTEIN"/>
    <property type="match status" value="1"/>
</dbReference>
<evidence type="ECO:0000313" key="4">
    <source>
        <dbReference type="Proteomes" id="UP000467249"/>
    </source>
</evidence>
<feature type="signal peptide" evidence="2">
    <location>
        <begin position="1"/>
        <end position="27"/>
    </location>
</feature>
<evidence type="ECO:0000313" key="3">
    <source>
        <dbReference type="EMBL" id="BBZ77404.1"/>
    </source>
</evidence>
<evidence type="ECO:0000256" key="1">
    <source>
        <dbReference type="SAM" id="MobiDB-lite"/>
    </source>
</evidence>
<dbReference type="Pfam" id="PF17301">
    <property type="entry name" value="LpqV"/>
    <property type="match status" value="1"/>
</dbReference>
<keyword evidence="4" id="KW-1185">Reference proteome</keyword>
<name>A0A6N4WBG0_9MYCO</name>
<protein>
    <submittedName>
        <fullName evidence="3">LpqV protein</fullName>
    </submittedName>
</protein>
<feature type="compositionally biased region" description="Low complexity" evidence="1">
    <location>
        <begin position="34"/>
        <end position="49"/>
    </location>
</feature>